<dbReference type="Proteomes" id="UP000243900">
    <property type="component" value="Unassembled WGS sequence"/>
</dbReference>
<proteinExistence type="predicted"/>
<keyword evidence="1" id="KW-0472">Membrane</keyword>
<feature type="domain" description="Organic solvent tolerance-like N-terminal" evidence="2">
    <location>
        <begin position="25"/>
        <end position="154"/>
    </location>
</feature>
<sequence length="451" mass="49869">GAWVTPIGPNVVTGKPDVSDIKALADSLTYSADGETQLSGHVRIEQAGRLLEADSGQITRNREYGRFDGNIRLAEPGLLLTGDQIVVNLETSAGQLSSSEFVASQMNAHGRADRIRRYSDGVTILDHGIFTTCAPGKRAWSFEARDITLDPNTGVGKIYNAKLRVADVPVIYLPYFRFPIDDRRQSGILVPRFGNTNDGGFDFSLPVYLNLAPQLDATLTPRLLTSRGAMLESEFRYLSRNFGEGTLNAAILPDDRQAGRDRKSASLNQRADWGNGWSARTSLNYVSDNAYFTDLGTDLTQANKTHQERVGEVFYDTDFWHFTGRVQGFQTIDPGLSDADHPYSRLPQLLLTTERSRLPGLQHGLRAEVANFQRNIDDGSAPEINGTRLRLDPQVRYEYAKPWGYVRPGAKLSYLQYMLDGQGVAGRDDTPGLLVPTVSLDAGLYFERALS</sequence>
<evidence type="ECO:0000259" key="2">
    <source>
        <dbReference type="Pfam" id="PF03968"/>
    </source>
</evidence>
<gene>
    <name evidence="4" type="ORF">C5O18_09605</name>
</gene>
<dbReference type="PANTHER" id="PTHR30189">
    <property type="entry name" value="LPS-ASSEMBLY PROTEIN"/>
    <property type="match status" value="1"/>
</dbReference>
<dbReference type="InterPro" id="IPR005653">
    <property type="entry name" value="OstA-like_N"/>
</dbReference>
<dbReference type="Pfam" id="PF04453">
    <property type="entry name" value="LptD"/>
    <property type="match status" value="1"/>
</dbReference>
<dbReference type="GO" id="GO:1990351">
    <property type="term" value="C:transporter complex"/>
    <property type="evidence" value="ECO:0007669"/>
    <property type="project" value="TreeGrafter"/>
</dbReference>
<dbReference type="EMBL" id="PTQZ01000325">
    <property type="protein sequence ID" value="PQA29612.1"/>
    <property type="molecule type" value="Genomic_DNA"/>
</dbReference>
<dbReference type="Pfam" id="PF03968">
    <property type="entry name" value="LptD_N"/>
    <property type="match status" value="1"/>
</dbReference>
<dbReference type="InterPro" id="IPR007543">
    <property type="entry name" value="LptD_C"/>
</dbReference>
<feature type="non-terminal residue" evidence="4">
    <location>
        <position position="451"/>
    </location>
</feature>
<evidence type="ECO:0000313" key="5">
    <source>
        <dbReference type="Proteomes" id="UP000243900"/>
    </source>
</evidence>
<dbReference type="AlphaFoldDB" id="A0A2P6AQF4"/>
<dbReference type="GO" id="GO:0009279">
    <property type="term" value="C:cell outer membrane"/>
    <property type="evidence" value="ECO:0007669"/>
    <property type="project" value="TreeGrafter"/>
</dbReference>
<feature type="domain" description="LptD C-terminal" evidence="3">
    <location>
        <begin position="261"/>
        <end position="449"/>
    </location>
</feature>
<accession>A0A2P6AQF4</accession>
<dbReference type="RefSeq" id="WP_146089338.1">
    <property type="nucleotide sequence ID" value="NZ_PTQZ01000325.1"/>
</dbReference>
<evidence type="ECO:0000259" key="3">
    <source>
        <dbReference type="Pfam" id="PF04453"/>
    </source>
</evidence>
<comment type="caution">
    <text evidence="4">The sequence shown here is derived from an EMBL/GenBank/DDBJ whole genome shotgun (WGS) entry which is preliminary data.</text>
</comment>
<protein>
    <submittedName>
        <fullName evidence="4">LPS export ABC transporter periplasmic protein LptC</fullName>
    </submittedName>
</protein>
<dbReference type="InterPro" id="IPR050218">
    <property type="entry name" value="LptD"/>
</dbReference>
<keyword evidence="5" id="KW-1185">Reference proteome</keyword>
<dbReference type="OrthoDB" id="9760225at2"/>
<dbReference type="GO" id="GO:0061024">
    <property type="term" value="P:membrane organization"/>
    <property type="evidence" value="ECO:0007669"/>
    <property type="project" value="InterPro"/>
</dbReference>
<organism evidence="4 5">
    <name type="scientific">Amnimonas aquatica</name>
    <dbReference type="NCBI Taxonomy" id="2094561"/>
    <lineage>
        <taxon>Bacteria</taxon>
        <taxon>Pseudomonadati</taxon>
        <taxon>Pseudomonadota</taxon>
        <taxon>Gammaproteobacteria</taxon>
        <taxon>Moraxellales</taxon>
        <taxon>Moraxellaceae</taxon>
        <taxon>Amnimonas</taxon>
    </lineage>
</organism>
<reference evidence="5" key="1">
    <citation type="submission" date="2018-02" db="EMBL/GenBank/DDBJ databases">
        <title>Genome sequencing of Solimonas sp. HR-BB.</title>
        <authorList>
            <person name="Lee Y."/>
            <person name="Jeon C.O."/>
        </authorList>
    </citation>
    <scope>NUCLEOTIDE SEQUENCE [LARGE SCALE GENOMIC DNA]</scope>
    <source>
        <strain evidence="5">HR-E</strain>
    </source>
</reference>
<dbReference type="PANTHER" id="PTHR30189:SF1">
    <property type="entry name" value="LPS-ASSEMBLY PROTEIN LPTD"/>
    <property type="match status" value="1"/>
</dbReference>
<keyword evidence="1" id="KW-0998">Cell outer membrane</keyword>
<evidence type="ECO:0000313" key="4">
    <source>
        <dbReference type="EMBL" id="PQA29612.1"/>
    </source>
</evidence>
<name>A0A2P6AQF4_9GAMM</name>
<evidence type="ECO:0000256" key="1">
    <source>
        <dbReference type="ARBA" id="ARBA00023237"/>
    </source>
</evidence>
<feature type="non-terminal residue" evidence="4">
    <location>
        <position position="1"/>
    </location>
</feature>